<name>A0AAX4PAW4_9CHLO</name>
<keyword evidence="3" id="KW-1185">Reference proteome</keyword>
<evidence type="ECO:0008006" key="4">
    <source>
        <dbReference type="Google" id="ProtNLM"/>
    </source>
</evidence>
<dbReference type="AlphaFoldDB" id="A0AAX4PAW4"/>
<dbReference type="Proteomes" id="UP001472866">
    <property type="component" value="Chromosome 07"/>
</dbReference>
<evidence type="ECO:0000256" key="1">
    <source>
        <dbReference type="SAM" id="MobiDB-lite"/>
    </source>
</evidence>
<dbReference type="CDD" id="cd09917">
    <property type="entry name" value="F-box_SF"/>
    <property type="match status" value="1"/>
</dbReference>
<feature type="region of interest" description="Disordered" evidence="1">
    <location>
        <begin position="400"/>
        <end position="421"/>
    </location>
</feature>
<reference evidence="2 3" key="1">
    <citation type="submission" date="2024-03" db="EMBL/GenBank/DDBJ databases">
        <title>Complete genome sequence of the green alga Chloropicon roscoffensis RCC1871.</title>
        <authorList>
            <person name="Lemieux C."/>
            <person name="Pombert J.-F."/>
            <person name="Otis C."/>
            <person name="Turmel M."/>
        </authorList>
    </citation>
    <scope>NUCLEOTIDE SEQUENCE [LARGE SCALE GENOMIC DNA]</scope>
    <source>
        <strain evidence="2 3">RCC1871</strain>
    </source>
</reference>
<organism evidence="2 3">
    <name type="scientific">Chloropicon roscoffensis</name>
    <dbReference type="NCBI Taxonomy" id="1461544"/>
    <lineage>
        <taxon>Eukaryota</taxon>
        <taxon>Viridiplantae</taxon>
        <taxon>Chlorophyta</taxon>
        <taxon>Chloropicophyceae</taxon>
        <taxon>Chloropicales</taxon>
        <taxon>Chloropicaceae</taxon>
        <taxon>Chloropicon</taxon>
    </lineage>
</organism>
<dbReference type="InterPro" id="IPR036047">
    <property type="entry name" value="F-box-like_dom_sf"/>
</dbReference>
<sequence length="548" mass="61579">MMLSSSASRGAKADGVFVSRLDGTRWSWNMELALSLVLDHMATRDEPRGVVVPDLFRCRAVCKRWRELADLNQGERWYACVPPSVNCSSSGMPRTQLLKCLFHREMDLAQQRRHLAEAYYLVYLQDRMKKEEAEAERRRREDAAPDDDNEMIMRDPGALSYPGVDRAISSFSLFPEVRRPTAEELSNYCHGLCFPTGPFLGLGLPGVALQDFVLACADARYWWYNPSEVLPARDDMETRVWVALWLWCCARARTQLEGTTADFKATTEVQTTWDLCTEHKQRLSEIIRPFLAVRYAGREGENLNAPLADHVSGAHWPAGNGRGAEELRGALESEWAAMAADRVDGLLARGARDLDSLSLALRGLSRYQQAAGEDVIARHVERCAKHFVSETLPAAEARAKDEAATMEGEGGSEGAPAKKPRLNRSVLPGCARIRDAVERRWHLEARKRKLLRERPNICLMCVAAEGKGAKKNDRAMKCEFKMCGRCCKARFAASGGDQPCKEHGQCHRERPRLPLNWSGRRRRNAIFLGRPTTGIRTWSPETGHGVRS</sequence>
<dbReference type="EMBL" id="CP151507">
    <property type="protein sequence ID" value="WZN63460.1"/>
    <property type="molecule type" value="Genomic_DNA"/>
</dbReference>
<accession>A0AAX4PAW4</accession>
<evidence type="ECO:0000313" key="3">
    <source>
        <dbReference type="Proteomes" id="UP001472866"/>
    </source>
</evidence>
<gene>
    <name evidence="2" type="ORF">HKI87_07g50090</name>
</gene>
<proteinExistence type="predicted"/>
<protein>
    <recommendedName>
        <fullName evidence="4">F-box domain-containing protein</fullName>
    </recommendedName>
</protein>
<feature type="region of interest" description="Disordered" evidence="1">
    <location>
        <begin position="133"/>
        <end position="154"/>
    </location>
</feature>
<evidence type="ECO:0000313" key="2">
    <source>
        <dbReference type="EMBL" id="WZN63460.1"/>
    </source>
</evidence>
<dbReference type="SUPFAM" id="SSF81383">
    <property type="entry name" value="F-box domain"/>
    <property type="match status" value="1"/>
</dbReference>
<feature type="compositionally biased region" description="Basic and acidic residues" evidence="1">
    <location>
        <begin position="133"/>
        <end position="143"/>
    </location>
</feature>